<name>A0AAV0CTZ1_9ASTE</name>
<accession>A0AAV0CTZ1</accession>
<dbReference type="EMBL" id="CAMAPF010000051">
    <property type="protein sequence ID" value="CAH9085453.1"/>
    <property type="molecule type" value="Genomic_DNA"/>
</dbReference>
<proteinExistence type="predicted"/>
<gene>
    <name evidence="2" type="ORF">CEPIT_LOCUS9285</name>
</gene>
<evidence type="ECO:0000313" key="2">
    <source>
        <dbReference type="EMBL" id="CAH9085453.1"/>
    </source>
</evidence>
<sequence length="76" mass="8663">MHASLISNRDLKFFFNFQMDFRGEPNKTSHLQSMLLSEFLPYRWIRVKYGNLSSSRSAVTRTTTNGGSGRGDSRGT</sequence>
<reference evidence="2" key="1">
    <citation type="submission" date="2022-07" db="EMBL/GenBank/DDBJ databases">
        <authorList>
            <person name="Macas J."/>
            <person name="Novak P."/>
            <person name="Neumann P."/>
        </authorList>
    </citation>
    <scope>NUCLEOTIDE SEQUENCE</scope>
</reference>
<protein>
    <submittedName>
        <fullName evidence="2">Uncharacterized protein</fullName>
    </submittedName>
</protein>
<feature type="compositionally biased region" description="Low complexity" evidence="1">
    <location>
        <begin position="55"/>
        <end position="65"/>
    </location>
</feature>
<dbReference type="Proteomes" id="UP001152523">
    <property type="component" value="Unassembled WGS sequence"/>
</dbReference>
<evidence type="ECO:0000256" key="1">
    <source>
        <dbReference type="SAM" id="MobiDB-lite"/>
    </source>
</evidence>
<evidence type="ECO:0000313" key="3">
    <source>
        <dbReference type="Proteomes" id="UP001152523"/>
    </source>
</evidence>
<feature type="region of interest" description="Disordered" evidence="1">
    <location>
        <begin position="55"/>
        <end position="76"/>
    </location>
</feature>
<dbReference type="AlphaFoldDB" id="A0AAV0CTZ1"/>
<organism evidence="2 3">
    <name type="scientific">Cuscuta epithymum</name>
    <dbReference type="NCBI Taxonomy" id="186058"/>
    <lineage>
        <taxon>Eukaryota</taxon>
        <taxon>Viridiplantae</taxon>
        <taxon>Streptophyta</taxon>
        <taxon>Embryophyta</taxon>
        <taxon>Tracheophyta</taxon>
        <taxon>Spermatophyta</taxon>
        <taxon>Magnoliopsida</taxon>
        <taxon>eudicotyledons</taxon>
        <taxon>Gunneridae</taxon>
        <taxon>Pentapetalae</taxon>
        <taxon>asterids</taxon>
        <taxon>lamiids</taxon>
        <taxon>Solanales</taxon>
        <taxon>Convolvulaceae</taxon>
        <taxon>Cuscuteae</taxon>
        <taxon>Cuscuta</taxon>
        <taxon>Cuscuta subgen. Cuscuta</taxon>
    </lineage>
</organism>
<keyword evidence="3" id="KW-1185">Reference proteome</keyword>
<comment type="caution">
    <text evidence="2">The sequence shown here is derived from an EMBL/GenBank/DDBJ whole genome shotgun (WGS) entry which is preliminary data.</text>
</comment>